<comment type="similarity">
    <text evidence="1">Belongs to the peptidase S10 family.</text>
</comment>
<dbReference type="InterPro" id="IPR001563">
    <property type="entry name" value="Peptidase_S10"/>
</dbReference>
<dbReference type="PANTHER" id="PTHR11802:SF435">
    <property type="entry name" value="SERINE CARBOXYPEPTIDASE-LIKE 46"/>
    <property type="match status" value="1"/>
</dbReference>
<dbReference type="Proteomes" id="UP000306102">
    <property type="component" value="Unassembled WGS sequence"/>
</dbReference>
<name>A0A4S4DEE8_CAMSN</name>
<comment type="caution">
    <text evidence="2">The sequence shown here is derived from an EMBL/GenBank/DDBJ whole genome shotgun (WGS) entry which is preliminary data.</text>
</comment>
<sequence length="450" mass="48938">MEVVESSSSSSLSASDRIHQLPGQPQVSYHQFSGYVTVDAKKQKAQVLEAESNPASKPLVIWLNGGPGCSSLGVGAFSENGPFRPSEKALVRNEYSWNRAGAIYFSCTNGLSNSHNIETQVCSLPKKAMLTPQELQNENVPPHLITHKTFSGNRSSFSLLLLSLDAYNNGQSVSLQGLHVSVCEFAASVLRASGSFSTIVSNQVDIPQAPWTRGRRLNRSEDLVDGQPVFHSLPPIIRQRPRKRSVSEQRLPEQWITLSVDSQIEIPIVAIEIDLPIVPTNQGNGTGEIAEGDGAVESGFEQSGNFAGKAYDPSDYILSAGRSKPSVELPKKAELCVIQGDRFEQGTDDVAAIEEDFANLQFFNDQELGAATVNWFDYEESTEVTGWLDDQPDIVEEFQPEQGPAGARVSIVAGRASSQNTLPESVGMKNFARDLSIVDAEKIEQQTALT</sequence>
<gene>
    <name evidence="2" type="ORF">TEA_015088</name>
</gene>
<dbReference type="STRING" id="542762.A0A4S4DEE8"/>
<dbReference type="GO" id="GO:0006508">
    <property type="term" value="P:proteolysis"/>
    <property type="evidence" value="ECO:0007669"/>
    <property type="project" value="InterPro"/>
</dbReference>
<dbReference type="GO" id="GO:0004185">
    <property type="term" value="F:serine-type carboxypeptidase activity"/>
    <property type="evidence" value="ECO:0007669"/>
    <property type="project" value="InterPro"/>
</dbReference>
<organism evidence="2 3">
    <name type="scientific">Camellia sinensis var. sinensis</name>
    <name type="common">China tea</name>
    <dbReference type="NCBI Taxonomy" id="542762"/>
    <lineage>
        <taxon>Eukaryota</taxon>
        <taxon>Viridiplantae</taxon>
        <taxon>Streptophyta</taxon>
        <taxon>Embryophyta</taxon>
        <taxon>Tracheophyta</taxon>
        <taxon>Spermatophyta</taxon>
        <taxon>Magnoliopsida</taxon>
        <taxon>eudicotyledons</taxon>
        <taxon>Gunneridae</taxon>
        <taxon>Pentapetalae</taxon>
        <taxon>asterids</taxon>
        <taxon>Ericales</taxon>
        <taxon>Theaceae</taxon>
        <taxon>Camellia</taxon>
    </lineage>
</organism>
<dbReference type="GO" id="GO:0005773">
    <property type="term" value="C:vacuole"/>
    <property type="evidence" value="ECO:0007669"/>
    <property type="project" value="TreeGrafter"/>
</dbReference>
<evidence type="ECO:0000313" key="3">
    <source>
        <dbReference type="Proteomes" id="UP000306102"/>
    </source>
</evidence>
<proteinExistence type="inferred from homology"/>
<dbReference type="Gene3D" id="3.40.50.1820">
    <property type="entry name" value="alpha/beta hydrolase"/>
    <property type="match status" value="1"/>
</dbReference>
<dbReference type="PANTHER" id="PTHR11802">
    <property type="entry name" value="SERINE PROTEASE FAMILY S10 SERINE CARBOXYPEPTIDASE"/>
    <property type="match status" value="1"/>
</dbReference>
<dbReference type="InterPro" id="IPR029058">
    <property type="entry name" value="AB_hydrolase_fold"/>
</dbReference>
<dbReference type="EMBL" id="SDRB02011519">
    <property type="protein sequence ID" value="THG01062.1"/>
    <property type="molecule type" value="Genomic_DNA"/>
</dbReference>
<accession>A0A4S4DEE8</accession>
<evidence type="ECO:0000256" key="1">
    <source>
        <dbReference type="ARBA" id="ARBA00009431"/>
    </source>
</evidence>
<dbReference type="Pfam" id="PF00450">
    <property type="entry name" value="Peptidase_S10"/>
    <property type="match status" value="1"/>
</dbReference>
<dbReference type="AlphaFoldDB" id="A0A4S4DEE8"/>
<protein>
    <submittedName>
        <fullName evidence="2">Uncharacterized protein</fullName>
    </submittedName>
</protein>
<keyword evidence="3" id="KW-1185">Reference proteome</keyword>
<evidence type="ECO:0000313" key="2">
    <source>
        <dbReference type="EMBL" id="THG01062.1"/>
    </source>
</evidence>
<dbReference type="SUPFAM" id="SSF53474">
    <property type="entry name" value="alpha/beta-Hydrolases"/>
    <property type="match status" value="1"/>
</dbReference>
<reference evidence="2 3" key="1">
    <citation type="journal article" date="2018" name="Proc. Natl. Acad. Sci. U.S.A.">
        <title>Draft genome sequence of Camellia sinensis var. sinensis provides insights into the evolution of the tea genome and tea quality.</title>
        <authorList>
            <person name="Wei C."/>
            <person name="Yang H."/>
            <person name="Wang S."/>
            <person name="Zhao J."/>
            <person name="Liu C."/>
            <person name="Gao L."/>
            <person name="Xia E."/>
            <person name="Lu Y."/>
            <person name="Tai Y."/>
            <person name="She G."/>
            <person name="Sun J."/>
            <person name="Cao H."/>
            <person name="Tong W."/>
            <person name="Gao Q."/>
            <person name="Li Y."/>
            <person name="Deng W."/>
            <person name="Jiang X."/>
            <person name="Wang W."/>
            <person name="Chen Q."/>
            <person name="Zhang S."/>
            <person name="Li H."/>
            <person name="Wu J."/>
            <person name="Wang P."/>
            <person name="Li P."/>
            <person name="Shi C."/>
            <person name="Zheng F."/>
            <person name="Jian J."/>
            <person name="Huang B."/>
            <person name="Shan D."/>
            <person name="Shi M."/>
            <person name="Fang C."/>
            <person name="Yue Y."/>
            <person name="Li F."/>
            <person name="Li D."/>
            <person name="Wei S."/>
            <person name="Han B."/>
            <person name="Jiang C."/>
            <person name="Yin Y."/>
            <person name="Xia T."/>
            <person name="Zhang Z."/>
            <person name="Bennetzen J.L."/>
            <person name="Zhao S."/>
            <person name="Wan X."/>
        </authorList>
    </citation>
    <scope>NUCLEOTIDE SEQUENCE [LARGE SCALE GENOMIC DNA]</scope>
    <source>
        <strain evidence="3">cv. Shuchazao</strain>
        <tissue evidence="2">Leaf</tissue>
    </source>
</reference>